<dbReference type="Proteomes" id="UP000813824">
    <property type="component" value="Unassembled WGS sequence"/>
</dbReference>
<evidence type="ECO:0000313" key="2">
    <source>
        <dbReference type="EMBL" id="KAH8094469.1"/>
    </source>
</evidence>
<organism evidence="2 3">
    <name type="scientific">Cristinia sonorae</name>
    <dbReference type="NCBI Taxonomy" id="1940300"/>
    <lineage>
        <taxon>Eukaryota</taxon>
        <taxon>Fungi</taxon>
        <taxon>Dikarya</taxon>
        <taxon>Basidiomycota</taxon>
        <taxon>Agaricomycotina</taxon>
        <taxon>Agaricomycetes</taxon>
        <taxon>Agaricomycetidae</taxon>
        <taxon>Agaricales</taxon>
        <taxon>Pleurotineae</taxon>
        <taxon>Stephanosporaceae</taxon>
        <taxon>Cristinia</taxon>
    </lineage>
</organism>
<keyword evidence="1" id="KW-0472">Membrane</keyword>
<reference evidence="2" key="1">
    <citation type="journal article" date="2021" name="New Phytol.">
        <title>Evolutionary innovations through gain and loss of genes in the ectomycorrhizal Boletales.</title>
        <authorList>
            <person name="Wu G."/>
            <person name="Miyauchi S."/>
            <person name="Morin E."/>
            <person name="Kuo A."/>
            <person name="Drula E."/>
            <person name="Varga T."/>
            <person name="Kohler A."/>
            <person name="Feng B."/>
            <person name="Cao Y."/>
            <person name="Lipzen A."/>
            <person name="Daum C."/>
            <person name="Hundley H."/>
            <person name="Pangilinan J."/>
            <person name="Johnson J."/>
            <person name="Barry K."/>
            <person name="LaButti K."/>
            <person name="Ng V."/>
            <person name="Ahrendt S."/>
            <person name="Min B."/>
            <person name="Choi I.G."/>
            <person name="Park H."/>
            <person name="Plett J.M."/>
            <person name="Magnuson J."/>
            <person name="Spatafora J.W."/>
            <person name="Nagy L.G."/>
            <person name="Henrissat B."/>
            <person name="Grigoriev I.V."/>
            <person name="Yang Z.L."/>
            <person name="Xu J."/>
            <person name="Martin F.M."/>
        </authorList>
    </citation>
    <scope>NUCLEOTIDE SEQUENCE</scope>
    <source>
        <strain evidence="2">KKN 215</strain>
    </source>
</reference>
<comment type="caution">
    <text evidence="2">The sequence shown here is derived from an EMBL/GenBank/DDBJ whole genome shotgun (WGS) entry which is preliminary data.</text>
</comment>
<accession>A0A8K0UL91</accession>
<keyword evidence="1" id="KW-0812">Transmembrane</keyword>
<protein>
    <submittedName>
        <fullName evidence="2">Uncharacterized protein</fullName>
    </submittedName>
</protein>
<keyword evidence="1" id="KW-1133">Transmembrane helix</keyword>
<dbReference type="AlphaFoldDB" id="A0A8K0UL91"/>
<keyword evidence="3" id="KW-1185">Reference proteome</keyword>
<feature type="transmembrane region" description="Helical" evidence="1">
    <location>
        <begin position="6"/>
        <end position="25"/>
    </location>
</feature>
<dbReference type="EMBL" id="JAEVFJ010000026">
    <property type="protein sequence ID" value="KAH8094469.1"/>
    <property type="molecule type" value="Genomic_DNA"/>
</dbReference>
<evidence type="ECO:0000256" key="1">
    <source>
        <dbReference type="SAM" id="Phobius"/>
    </source>
</evidence>
<name>A0A8K0UL91_9AGAR</name>
<proteinExistence type="predicted"/>
<sequence>MDSNHSLSHLLHWIFITSVLASYLLNPRRRSHIHTPLPTKGNFHYPLQLRTKYDIHSLPRFVLYAIPRPVIMITFSSSPKSKG</sequence>
<gene>
    <name evidence="2" type="ORF">BXZ70DRAFT_359394</name>
</gene>
<evidence type="ECO:0000313" key="3">
    <source>
        <dbReference type="Proteomes" id="UP000813824"/>
    </source>
</evidence>